<evidence type="ECO:0000313" key="4">
    <source>
        <dbReference type="Proteomes" id="UP000006671"/>
    </source>
</evidence>
<comment type="subcellular location">
    <subcellularLocation>
        <location evidence="1">Nucleus</location>
    </subcellularLocation>
</comment>
<dbReference type="PROSITE" id="PS51136">
    <property type="entry name" value="WAC"/>
    <property type="match status" value="1"/>
</dbReference>
<dbReference type="Pfam" id="PF10537">
    <property type="entry name" value="WAC_Acf1_DNA_bd"/>
    <property type="match status" value="1"/>
</dbReference>
<dbReference type="GeneID" id="8847760"/>
<evidence type="ECO:0000259" key="2">
    <source>
        <dbReference type="PROSITE" id="PS51136"/>
    </source>
</evidence>
<dbReference type="eggNOG" id="KOG1245">
    <property type="taxonomic scope" value="Eukaryota"/>
</dbReference>
<gene>
    <name evidence="3" type="ORF">NAEGRDRAFT_58209</name>
</gene>
<dbReference type="VEuPathDB" id="AmoebaDB:NAEGRDRAFT_58209"/>
<reference evidence="3 4" key="1">
    <citation type="journal article" date="2010" name="Cell">
        <title>The genome of Naegleria gruberi illuminates early eukaryotic versatility.</title>
        <authorList>
            <person name="Fritz-Laylin L.K."/>
            <person name="Prochnik S.E."/>
            <person name="Ginger M.L."/>
            <person name="Dacks J.B."/>
            <person name="Carpenter M.L."/>
            <person name="Field M.C."/>
            <person name="Kuo A."/>
            <person name="Paredez A."/>
            <person name="Chapman J."/>
            <person name="Pham J."/>
            <person name="Shu S."/>
            <person name="Neupane R."/>
            <person name="Cipriano M."/>
            <person name="Mancuso J."/>
            <person name="Tu H."/>
            <person name="Salamov A."/>
            <person name="Lindquist E."/>
            <person name="Shapiro H."/>
            <person name="Lucas S."/>
            <person name="Grigoriev I.V."/>
            <person name="Cande W.Z."/>
            <person name="Fulton C."/>
            <person name="Rokhsar D.S."/>
            <person name="Dawson S.C."/>
        </authorList>
    </citation>
    <scope>NUCLEOTIDE SEQUENCE [LARGE SCALE GENOMIC DNA]</scope>
    <source>
        <strain evidence="3 4">NEG-M</strain>
    </source>
</reference>
<dbReference type="OrthoDB" id="332390at2759"/>
<dbReference type="PANTHER" id="PTHR32075">
    <property type="entry name" value="ISWI CHROMATIN-REMODELING COMPLEX SUBUNIT YPL216W-RELATED"/>
    <property type="match status" value="1"/>
</dbReference>
<dbReference type="InParanoid" id="D2VH19"/>
<evidence type="ECO:0000256" key="1">
    <source>
        <dbReference type="PROSITE-ProRule" id="PRU00475"/>
    </source>
</evidence>
<dbReference type="RefSeq" id="XP_002676555.1">
    <property type="nucleotide sequence ID" value="XM_002676509.1"/>
</dbReference>
<dbReference type="KEGG" id="ngr:NAEGRDRAFT_58209"/>
<dbReference type="GO" id="GO:0005634">
    <property type="term" value="C:nucleus"/>
    <property type="evidence" value="ECO:0007669"/>
    <property type="project" value="UniProtKB-SubCell"/>
</dbReference>
<dbReference type="PANTHER" id="PTHR32075:SF6">
    <property type="entry name" value="ISWI CHROMATIN-REMODELING COMPLEX SUBUNIT YPL216W-RELATED"/>
    <property type="match status" value="1"/>
</dbReference>
<dbReference type="GO" id="GO:0031509">
    <property type="term" value="P:subtelomeric heterochromatin formation"/>
    <property type="evidence" value="ECO:0007669"/>
    <property type="project" value="TreeGrafter"/>
</dbReference>
<dbReference type="InterPro" id="IPR013136">
    <property type="entry name" value="WSTF_Acf1_Cbp146"/>
</dbReference>
<feature type="non-terminal residue" evidence="3">
    <location>
        <position position="194"/>
    </location>
</feature>
<dbReference type="GO" id="GO:0000781">
    <property type="term" value="C:chromosome, telomeric region"/>
    <property type="evidence" value="ECO:0007669"/>
    <property type="project" value="GOC"/>
</dbReference>
<dbReference type="AlphaFoldDB" id="D2VH19"/>
<dbReference type="Proteomes" id="UP000006671">
    <property type="component" value="Unassembled WGS sequence"/>
</dbReference>
<feature type="domain" description="WAC" evidence="2">
    <location>
        <begin position="28"/>
        <end position="137"/>
    </location>
</feature>
<keyword evidence="4" id="KW-1185">Reference proteome</keyword>
<sequence>MPLFGIPKKPLQKRGLGQAQDKQWPSNKPVFHIPITDEVFDDYEDYVNRQIMYKLQIWSCQYTGRENMTYEQALESEKEHKQQDLFKYYPRYILRHICYMVHNCRKGETFQELAHRMAKFFEYNFIEGEELYCELDTTISVVLKRILLKKLHYYLNDPNFPPFSAPLYITDADSHQIEVFHQTKPQEHHYDYDL</sequence>
<proteinExistence type="predicted"/>
<organism evidence="4">
    <name type="scientific">Naegleria gruberi</name>
    <name type="common">Amoeba</name>
    <dbReference type="NCBI Taxonomy" id="5762"/>
    <lineage>
        <taxon>Eukaryota</taxon>
        <taxon>Discoba</taxon>
        <taxon>Heterolobosea</taxon>
        <taxon>Tetramitia</taxon>
        <taxon>Eutetramitia</taxon>
        <taxon>Vahlkampfiidae</taxon>
        <taxon>Naegleria</taxon>
    </lineage>
</organism>
<evidence type="ECO:0000313" key="3">
    <source>
        <dbReference type="EMBL" id="EFC43811.1"/>
    </source>
</evidence>
<protein>
    <submittedName>
        <fullName evidence="3">Predicted protein</fullName>
    </submittedName>
</protein>
<accession>D2VH19</accession>
<dbReference type="STRING" id="5762.D2VH19"/>
<dbReference type="EMBL" id="GG738871">
    <property type="protein sequence ID" value="EFC43811.1"/>
    <property type="molecule type" value="Genomic_DNA"/>
</dbReference>
<keyword evidence="1" id="KW-0539">Nucleus</keyword>
<name>D2VH19_NAEGR</name>